<comment type="caution">
    <text evidence="1">The sequence shown here is derived from an EMBL/GenBank/DDBJ whole genome shotgun (WGS) entry which is preliminary data.</text>
</comment>
<proteinExistence type="predicted"/>
<dbReference type="EMBL" id="JAPDRQ010000204">
    <property type="protein sequence ID" value="KAJ9652335.1"/>
    <property type="molecule type" value="Genomic_DNA"/>
</dbReference>
<reference evidence="1" key="1">
    <citation type="submission" date="2022-10" db="EMBL/GenBank/DDBJ databases">
        <title>Culturing micro-colonial fungi from biological soil crusts in the Mojave desert and describing Neophaeococcomyces mojavensis, and introducing the new genera and species Taxawa tesnikishii.</title>
        <authorList>
            <person name="Kurbessoian T."/>
            <person name="Stajich J.E."/>
        </authorList>
    </citation>
    <scope>NUCLEOTIDE SEQUENCE</scope>
    <source>
        <strain evidence="1">JES_112</strain>
    </source>
</reference>
<keyword evidence="2" id="KW-1185">Reference proteome</keyword>
<name>A0ACC2ZXI9_9EURO</name>
<protein>
    <submittedName>
        <fullName evidence="1">Uncharacterized protein</fullName>
    </submittedName>
</protein>
<gene>
    <name evidence="1" type="ORF">H2198_008423</name>
</gene>
<evidence type="ECO:0000313" key="2">
    <source>
        <dbReference type="Proteomes" id="UP001172386"/>
    </source>
</evidence>
<organism evidence="1 2">
    <name type="scientific">Neophaeococcomyces mojaviensis</name>
    <dbReference type="NCBI Taxonomy" id="3383035"/>
    <lineage>
        <taxon>Eukaryota</taxon>
        <taxon>Fungi</taxon>
        <taxon>Dikarya</taxon>
        <taxon>Ascomycota</taxon>
        <taxon>Pezizomycotina</taxon>
        <taxon>Eurotiomycetes</taxon>
        <taxon>Chaetothyriomycetidae</taxon>
        <taxon>Chaetothyriales</taxon>
        <taxon>Chaetothyriales incertae sedis</taxon>
        <taxon>Neophaeococcomyces</taxon>
    </lineage>
</organism>
<dbReference type="Proteomes" id="UP001172386">
    <property type="component" value="Unassembled WGS sequence"/>
</dbReference>
<sequence length="276" mass="30369">MRFANYAVALATVFFRPVYSAAVNHDTVSLSEQLIQAIFIAPQVFESNDAPPKATREHIKQTKDLLDTGRLCDNITYVTLKAPQGHVSFYTGYVTATEENAPTVWNLTRDNKEQSYQIQAADPADRRLYFGGGSGRLSLTTSDYYRYYVKLSSAGPPSLVIYSSSGCLSFEKDGFANIRSDTACTALQFTKVKPPAYESAIMNADMCADNVFKKFTKQIVKDVEEDVNNATQHIAGVDYSLGVETETKIAAALEDARTWVVDKARSVGNAISSVFS</sequence>
<accession>A0ACC2ZXI9</accession>
<evidence type="ECO:0000313" key="1">
    <source>
        <dbReference type="EMBL" id="KAJ9652335.1"/>
    </source>
</evidence>